<dbReference type="SUPFAM" id="SSF52075">
    <property type="entry name" value="Outer arm dynein light chain 1"/>
    <property type="match status" value="1"/>
</dbReference>
<protein>
    <submittedName>
        <fullName evidence="1">Leucine-rich_repeat domain superfamily</fullName>
    </submittedName>
</protein>
<comment type="caution">
    <text evidence="1">The sequence shown here is derived from an EMBL/GenBank/DDBJ whole genome shotgun (WGS) entry which is preliminary data.</text>
</comment>
<evidence type="ECO:0000313" key="1">
    <source>
        <dbReference type="EMBL" id="CAL5978929.1"/>
    </source>
</evidence>
<dbReference type="InterPro" id="IPR032675">
    <property type="entry name" value="LRR_dom_sf"/>
</dbReference>
<dbReference type="Proteomes" id="UP001642409">
    <property type="component" value="Unassembled WGS sequence"/>
</dbReference>
<name>A0ABP1GSV4_9EUKA</name>
<proteinExistence type="predicted"/>
<gene>
    <name evidence="1" type="ORF">HINF_LOCUS5076</name>
</gene>
<evidence type="ECO:0000313" key="2">
    <source>
        <dbReference type="Proteomes" id="UP001642409"/>
    </source>
</evidence>
<organism evidence="1 2">
    <name type="scientific">Hexamita inflata</name>
    <dbReference type="NCBI Taxonomy" id="28002"/>
    <lineage>
        <taxon>Eukaryota</taxon>
        <taxon>Metamonada</taxon>
        <taxon>Diplomonadida</taxon>
        <taxon>Hexamitidae</taxon>
        <taxon>Hexamitinae</taxon>
        <taxon>Hexamita</taxon>
    </lineage>
</organism>
<dbReference type="EMBL" id="CAXDID020000009">
    <property type="protein sequence ID" value="CAL5978929.1"/>
    <property type="molecule type" value="Genomic_DNA"/>
</dbReference>
<dbReference type="Gene3D" id="3.80.10.10">
    <property type="entry name" value="Ribonuclease Inhibitor"/>
    <property type="match status" value="1"/>
</dbReference>
<reference evidence="1 2" key="1">
    <citation type="submission" date="2024-07" db="EMBL/GenBank/DDBJ databases">
        <authorList>
            <person name="Akdeniz Z."/>
        </authorList>
    </citation>
    <scope>NUCLEOTIDE SEQUENCE [LARGE SCALE GENOMIC DNA]</scope>
</reference>
<accession>A0ABP1GSV4</accession>
<sequence>MLDISSNPGIYQQQLAQLTQLTKLEMKYCQLINVDFLVPLVNLNELDLSGNSIIYIDISIDPILGLQQLWGLQIDYNFIIDIQNMQMHPNFNCFKLDNQKQPTLQQIQVANKLNYINSSNALLKQIKQKSTITQQMSVRKARLQQQVRQCLFNHIQNTNKVVQLFQYLDVKLSVR</sequence>
<keyword evidence="2" id="KW-1185">Reference proteome</keyword>